<feature type="transmembrane region" description="Helical" evidence="1">
    <location>
        <begin position="6"/>
        <end position="26"/>
    </location>
</feature>
<protein>
    <submittedName>
        <fullName evidence="2">Single-stranded DNA-binding protein</fullName>
    </submittedName>
</protein>
<dbReference type="GO" id="GO:0003677">
    <property type="term" value="F:DNA binding"/>
    <property type="evidence" value="ECO:0007669"/>
    <property type="project" value="UniProtKB-KW"/>
</dbReference>
<keyword evidence="1" id="KW-1133">Transmembrane helix</keyword>
<keyword evidence="3" id="KW-1185">Reference proteome</keyword>
<evidence type="ECO:0000256" key="1">
    <source>
        <dbReference type="SAM" id="Phobius"/>
    </source>
</evidence>
<keyword evidence="1" id="KW-0472">Membrane</keyword>
<name>A0A9X1B4J5_9GAMM</name>
<dbReference type="EMBL" id="NRRY01000022">
    <property type="protein sequence ID" value="MBK1619543.1"/>
    <property type="molecule type" value="Genomic_DNA"/>
</dbReference>
<evidence type="ECO:0000313" key="3">
    <source>
        <dbReference type="Proteomes" id="UP001138768"/>
    </source>
</evidence>
<dbReference type="Proteomes" id="UP001138768">
    <property type="component" value="Unassembled WGS sequence"/>
</dbReference>
<proteinExistence type="predicted"/>
<keyword evidence="2" id="KW-0238">DNA-binding</keyword>
<gene>
    <name evidence="2" type="ORF">CKO42_14070</name>
</gene>
<organism evidence="2 3">
    <name type="scientific">Lamprobacter modestohalophilus</name>
    <dbReference type="NCBI Taxonomy" id="1064514"/>
    <lineage>
        <taxon>Bacteria</taxon>
        <taxon>Pseudomonadati</taxon>
        <taxon>Pseudomonadota</taxon>
        <taxon>Gammaproteobacteria</taxon>
        <taxon>Chromatiales</taxon>
        <taxon>Chromatiaceae</taxon>
        <taxon>Lamprobacter</taxon>
    </lineage>
</organism>
<accession>A0A9X1B4J5</accession>
<dbReference type="RefSeq" id="WP_274608919.1">
    <property type="nucleotide sequence ID" value="NZ_JAXUFI010000037.1"/>
</dbReference>
<sequence>MQLVGILIAISLLLLVGLGVAALFMAGRSSRSANDDDPDSRG</sequence>
<keyword evidence="1" id="KW-0812">Transmembrane</keyword>
<dbReference type="AlphaFoldDB" id="A0A9X1B4J5"/>
<reference evidence="2 3" key="1">
    <citation type="journal article" date="2020" name="Microorganisms">
        <title>Osmotic Adaptation and Compatible Solute Biosynthesis of Phototrophic Bacteria as Revealed from Genome Analyses.</title>
        <authorList>
            <person name="Imhoff J.F."/>
            <person name="Rahn T."/>
            <person name="Kunzel S."/>
            <person name="Keller A."/>
            <person name="Neulinger S.C."/>
        </authorList>
    </citation>
    <scope>NUCLEOTIDE SEQUENCE [LARGE SCALE GENOMIC DNA]</scope>
    <source>
        <strain evidence="2 3">DSM 25653</strain>
    </source>
</reference>
<comment type="caution">
    <text evidence="2">The sequence shown here is derived from an EMBL/GenBank/DDBJ whole genome shotgun (WGS) entry which is preliminary data.</text>
</comment>
<evidence type="ECO:0000313" key="2">
    <source>
        <dbReference type="EMBL" id="MBK1619543.1"/>
    </source>
</evidence>